<evidence type="ECO:0000313" key="4">
    <source>
        <dbReference type="EMBL" id="TNJ65968.1"/>
    </source>
</evidence>
<evidence type="ECO:0008006" key="6">
    <source>
        <dbReference type="Google" id="ProtNLM"/>
    </source>
</evidence>
<dbReference type="GO" id="GO:0016787">
    <property type="term" value="F:hydrolase activity"/>
    <property type="evidence" value="ECO:0007669"/>
    <property type="project" value="UniProtKB-KW"/>
</dbReference>
<keyword evidence="2" id="KW-0378">Hydrolase</keyword>
<protein>
    <recommendedName>
        <fullName evidence="6">BIG2 domain-containing protein</fullName>
    </recommendedName>
</protein>
<sequence>MKKIMHVIITTLFLTLMMAASIAVLTSNAYADGEQTVYLDASQGQDTNSGESASTSFKTLDRAIGEMGTGGGKIVLVSDYNIASDYTEPQHSAVVTLTSHDGMQDYGGALAFVGSSETVYRLSGPTTFSNLTIETASWTIFAAQFNPIVFDEGVTTVSTSSPGARQLFVVGGYQAPNSNSLPLDLDSHVTINSGTFYKIAGFTRTKGIATQFYLGTSHITVNGGDITEIYGASLYNHGSENTVIRVTGGKIAKINAGGDVSRYLTGSAHIELLGGTVTTIDVNNVIGDATLTLDGATYSDALVSYYNDTIHNRAIQAGSKKTVRYNSIYYTAAQIAALEQSFDKAENFAQVFVREGAGGDGCTEIYPCASLKKAFEYLKVSGGTIHVNGSVNWDLGASVPQANGNITVKGDKSGKIIFPRDANVKFESGITFETIKISHENKLTLAAYGSNLAFGDGVVTDRSQGITVFGGADQSSITINSGSFEHVIGIADINADFSGTAEIVVNGGRIDNLWSGTTDPYHVAHAQTSVYGGSIGTMYSSAKHITQSLTLRLYGGSVNTVNLDRLDKNVTLKLSGTQVASLSASEWGQESAQRTLIYDPDAYAATVAGVAGLFDNKITDKYIYVMDGGKGDGSSAVSPLGDLNEAIALLGEDGYVVISEMYTIDATYTVNPHDYKVTLTSYDHDMDYRSKGAVIDLAKNLLLGGETVIEKLQFNSPAAAILYAMGKPLTIGDGVDTTLTLGSTSYIHIVGGHNRDVATPDIRLVVNSGNWGVLRGGTDYTRSVASDLNIDITINGGTFNRYVAGAQRGQTTGTIKLTVNGGVFKQGLFAVYEEDGAAYSASYDVVFNINGGEFWGMIGPARSQSTIINGTYHVNLNGGDFSHLTDFNGTEPYGGGMTSSLAISPDFDMDKEPEGTITFTNYLRPSADPYLFYYNGFYYYTATAGSSIALHKAANIPDLQTSAGYTIFKPTTGKNLWSPEIHYFSTADVGAENAGWYMFVGMDDGTTANQRQQVLKCLDGDNLLGRWGNPATGEVNVPIRMVNEDNPSFNNDELTGGISVMRINGEVYFTYVSEEGRGTPDFHQTINITEFKNPWTVTGEPTIIAVPEYEWEMGGYGQSSTDPNVWYPKVVEGATAVYGKNGEVYLAYSASGYWTIYYSIGFLKFRGGDPFDASSWVKNPTPILSRSSTVNGIGTGPIFTDAEGKRWIIYQARLGADASGGRVSIVEPYYTDHHKVTIGNGSGQPAPLETEYTVRVNRTPLSAKVSGFGSAAPVMTSISFGGAVSPAQAGTVKQTVVTAAYSNNTTIDVTAWARYASSDPSVADISTAGLILYKNAGTTVLTATYGGLVSDAVTVQVYGTTNSTAKPGIPVLADNNGHDNGIPDGAYDITMNLWHGENGWIYTLYENDVPVDTKVLTDRTPAAQTVVTAIGGKPNGTYRYRAELANAFGTTSSDTHVVTVTKAAPDKPVLAHNNWDGDGSFQVNMNMWWGTNGATYRLYENEVLIDTQTLTEHTPSAQSAVTGIANKGSGTYVYRAELVNYAGVASSDKLTVVVNK</sequence>
<dbReference type="InterPro" id="IPR023296">
    <property type="entry name" value="Glyco_hydro_beta-prop_sf"/>
</dbReference>
<evidence type="ECO:0000256" key="1">
    <source>
        <dbReference type="ARBA" id="ARBA00022729"/>
    </source>
</evidence>
<dbReference type="Gene3D" id="2.60.40.10">
    <property type="entry name" value="Immunoglobulins"/>
    <property type="match status" value="2"/>
</dbReference>
<dbReference type="Gene3D" id="2.115.10.20">
    <property type="entry name" value="Glycosyl hydrolase domain, family 43"/>
    <property type="match status" value="1"/>
</dbReference>
<dbReference type="SUPFAM" id="SSF81296">
    <property type="entry name" value="E set domains"/>
    <property type="match status" value="2"/>
</dbReference>
<organism evidence="4 5">
    <name type="scientific">Paenibacillus hemerocallicola</name>
    <dbReference type="NCBI Taxonomy" id="1172614"/>
    <lineage>
        <taxon>Bacteria</taxon>
        <taxon>Bacillati</taxon>
        <taxon>Bacillota</taxon>
        <taxon>Bacilli</taxon>
        <taxon>Bacillales</taxon>
        <taxon>Paenibacillaceae</taxon>
        <taxon>Paenibacillus</taxon>
    </lineage>
</organism>
<dbReference type="OrthoDB" id="177947at2"/>
<name>A0A5C4TA96_9BACL</name>
<keyword evidence="5" id="KW-1185">Reference proteome</keyword>
<dbReference type="Gene3D" id="2.60.40.1080">
    <property type="match status" value="1"/>
</dbReference>
<evidence type="ECO:0000256" key="3">
    <source>
        <dbReference type="SAM" id="SignalP"/>
    </source>
</evidence>
<reference evidence="4 5" key="1">
    <citation type="submission" date="2019-05" db="EMBL/GenBank/DDBJ databases">
        <title>We sequenced the genome of Paenibacillus hemerocallicola KCTC 33185 for further insight into its adaptation and study the phylogeny of Paenibacillus.</title>
        <authorList>
            <person name="Narsing Rao M.P."/>
        </authorList>
    </citation>
    <scope>NUCLEOTIDE SEQUENCE [LARGE SCALE GENOMIC DNA]</scope>
    <source>
        <strain evidence="4 5">KCTC 33185</strain>
    </source>
</reference>
<keyword evidence="1 3" id="KW-0732">Signal</keyword>
<gene>
    <name evidence="4" type="ORF">FE784_12380</name>
</gene>
<dbReference type="RefSeq" id="WP_139602509.1">
    <property type="nucleotide sequence ID" value="NZ_VDCQ01000014.1"/>
</dbReference>
<evidence type="ECO:0000313" key="5">
    <source>
        <dbReference type="Proteomes" id="UP000307943"/>
    </source>
</evidence>
<dbReference type="Proteomes" id="UP000307943">
    <property type="component" value="Unassembled WGS sequence"/>
</dbReference>
<feature type="chain" id="PRO_5022678711" description="BIG2 domain-containing protein" evidence="3">
    <location>
        <begin position="32"/>
        <end position="1556"/>
    </location>
</feature>
<dbReference type="InterPro" id="IPR014756">
    <property type="entry name" value="Ig_E-set"/>
</dbReference>
<proteinExistence type="predicted"/>
<dbReference type="PANTHER" id="PTHR43817:SF1">
    <property type="entry name" value="HYDROLASE, FAMILY 43, PUTATIVE (AFU_ORTHOLOGUE AFUA_3G01660)-RELATED"/>
    <property type="match status" value="1"/>
</dbReference>
<comment type="caution">
    <text evidence="4">The sequence shown here is derived from an EMBL/GenBank/DDBJ whole genome shotgun (WGS) entry which is preliminary data.</text>
</comment>
<evidence type="ECO:0000256" key="2">
    <source>
        <dbReference type="ARBA" id="ARBA00022801"/>
    </source>
</evidence>
<dbReference type="SUPFAM" id="SSF75005">
    <property type="entry name" value="Arabinanase/levansucrase/invertase"/>
    <property type="match status" value="1"/>
</dbReference>
<dbReference type="PANTHER" id="PTHR43817">
    <property type="entry name" value="GLYCOSYL HYDROLASE"/>
    <property type="match status" value="1"/>
</dbReference>
<accession>A0A5C4TA96</accession>
<feature type="signal peptide" evidence="3">
    <location>
        <begin position="1"/>
        <end position="31"/>
    </location>
</feature>
<dbReference type="InterPro" id="IPR013783">
    <property type="entry name" value="Ig-like_fold"/>
</dbReference>
<dbReference type="EMBL" id="VDCQ01000014">
    <property type="protein sequence ID" value="TNJ65968.1"/>
    <property type="molecule type" value="Genomic_DNA"/>
</dbReference>